<evidence type="ECO:0000313" key="2">
    <source>
        <dbReference type="EMBL" id="BAS67877.1"/>
    </source>
</evidence>
<dbReference type="Gene3D" id="1.20.120.520">
    <property type="entry name" value="nmb1532 protein domain like"/>
    <property type="match status" value="1"/>
</dbReference>
<sequence length="148" mass="17045">MKIANELLTLTREHHISLSLGNKCVNTAKSNNNNTEIKKLCTQVSKVFRKTFAEHFETEELTIFTPLKGKSDALLKLCNQLFDEHQQLYSLAESLHNHPERLLNFGNLLKSHSRLEDRELFPKINLLSDNEKLNILKSSLSHKPIIKI</sequence>
<evidence type="ECO:0000313" key="3">
    <source>
        <dbReference type="Proteomes" id="UP000067399"/>
    </source>
</evidence>
<proteinExistence type="predicted"/>
<evidence type="ECO:0000259" key="1">
    <source>
        <dbReference type="Pfam" id="PF01814"/>
    </source>
</evidence>
<gene>
    <name evidence="2" type="ORF">BSEPE_0886</name>
</gene>
<reference evidence="2 3" key="2">
    <citation type="journal article" date="2016" name="ISME J.">
        <title>Heterogeneous composition of key metabolic gene clusters in a vent mussel symbiont population.</title>
        <authorList>
            <person name="Ikuta T."/>
            <person name="Takaki Y."/>
            <person name="Nagai Y."/>
            <person name="Shimamura S."/>
            <person name="Tsuda M."/>
            <person name="Kawagucci S."/>
            <person name="Aoki Y."/>
            <person name="Inoue K."/>
            <person name="Teruya M."/>
            <person name="Satou K."/>
            <person name="Teruya K."/>
            <person name="Shimoji M."/>
            <person name="Tamotsu H."/>
            <person name="Hirano T."/>
            <person name="Maruyama T."/>
            <person name="Yoshida T."/>
        </authorList>
    </citation>
    <scope>NUCLEOTIDE SEQUENCE [LARGE SCALE GENOMIC DNA]</scope>
    <source>
        <strain evidence="2 3">Myojin Knoll</strain>
    </source>
</reference>
<accession>A0A0P0URK1</accession>
<feature type="domain" description="Hemerythrin-like" evidence="1">
    <location>
        <begin position="10"/>
        <end position="124"/>
    </location>
</feature>
<dbReference type="Pfam" id="PF01814">
    <property type="entry name" value="Hemerythrin"/>
    <property type="match status" value="1"/>
</dbReference>
<dbReference type="RefSeq" id="WP_066044546.1">
    <property type="nucleotide sequence ID" value="NZ_AP013042.1"/>
</dbReference>
<dbReference type="InterPro" id="IPR012312">
    <property type="entry name" value="Hemerythrin-like"/>
</dbReference>
<dbReference type="KEGG" id="ebh:BSEPE_0886"/>
<reference evidence="2 3" key="1">
    <citation type="journal article" date="2000" name="Mar. Ecol. Prog. Ser.">
        <title>Phylogenetic characterization of endosymbionts in three hydrothermal vent mussels: influence on host distributions.</title>
        <authorList>
            <person name="Fujiwara Y."/>
            <person name="Takai K."/>
            <person name="Uematsu K."/>
            <person name="Tsuchida S."/>
            <person name="Hunt J.C."/>
            <person name="Hashimoto J."/>
        </authorList>
    </citation>
    <scope>NUCLEOTIDE SEQUENCE [LARGE SCALE GENOMIC DNA]</scope>
    <source>
        <strain evidence="2 3">Myojin Knoll</strain>
    </source>
</reference>
<name>A0A0P0URK1_9GAMM</name>
<organism evidence="2 3">
    <name type="scientific">endosymbiont of Bathymodiolus septemdierum str. Myojin knoll</name>
    <dbReference type="NCBI Taxonomy" id="1303921"/>
    <lineage>
        <taxon>Bacteria</taxon>
        <taxon>Pseudomonadati</taxon>
        <taxon>Pseudomonadota</taxon>
        <taxon>Gammaproteobacteria</taxon>
        <taxon>sulfur-oxidizing symbionts</taxon>
    </lineage>
</organism>
<protein>
    <recommendedName>
        <fullName evidence="1">Hemerythrin-like domain-containing protein</fullName>
    </recommendedName>
</protein>
<dbReference type="STRING" id="1303921.BSEPE_0886"/>
<dbReference type="AlphaFoldDB" id="A0A0P0URK1"/>
<dbReference type="EMBL" id="AP013042">
    <property type="protein sequence ID" value="BAS67877.1"/>
    <property type="molecule type" value="Genomic_DNA"/>
</dbReference>
<keyword evidence="3" id="KW-1185">Reference proteome</keyword>
<dbReference type="Proteomes" id="UP000067399">
    <property type="component" value="Chromosome"/>
</dbReference>
<dbReference type="OrthoDB" id="9793254at2"/>